<dbReference type="AlphaFoldDB" id="A0A7E5X313"/>
<dbReference type="OrthoDB" id="7776143at2759"/>
<dbReference type="InterPro" id="IPR017996">
    <property type="entry name" value="MRJP/yellow-related"/>
</dbReference>
<organism evidence="5 6">
    <name type="scientific">Trichoplusia ni</name>
    <name type="common">Cabbage looper</name>
    <dbReference type="NCBI Taxonomy" id="7111"/>
    <lineage>
        <taxon>Eukaryota</taxon>
        <taxon>Metazoa</taxon>
        <taxon>Ecdysozoa</taxon>
        <taxon>Arthropoda</taxon>
        <taxon>Hexapoda</taxon>
        <taxon>Insecta</taxon>
        <taxon>Pterygota</taxon>
        <taxon>Neoptera</taxon>
        <taxon>Endopterygota</taxon>
        <taxon>Lepidoptera</taxon>
        <taxon>Glossata</taxon>
        <taxon>Ditrysia</taxon>
        <taxon>Noctuoidea</taxon>
        <taxon>Noctuidae</taxon>
        <taxon>Plusiinae</taxon>
        <taxon>Trichoplusia</taxon>
    </lineage>
</organism>
<protein>
    <submittedName>
        <fullName evidence="6">Uncharacterized protein LOC113508725</fullName>
    </submittedName>
</protein>
<evidence type="ECO:0000256" key="3">
    <source>
        <dbReference type="ARBA" id="ARBA00022525"/>
    </source>
</evidence>
<dbReference type="Gene3D" id="2.120.10.30">
    <property type="entry name" value="TolB, C-terminal domain"/>
    <property type="match status" value="2"/>
</dbReference>
<comment type="similarity">
    <text evidence="2">Belongs to the major royal jelly protein family.</text>
</comment>
<dbReference type="PANTHER" id="PTHR10009:SF13">
    <property type="entry name" value="DOPAMINECHROME TAUTOMERASE"/>
    <property type="match status" value="1"/>
</dbReference>
<dbReference type="InterPro" id="IPR011042">
    <property type="entry name" value="6-blade_b-propeller_TolB-like"/>
</dbReference>
<dbReference type="Pfam" id="PF03022">
    <property type="entry name" value="MRJP"/>
    <property type="match status" value="2"/>
</dbReference>
<dbReference type="GeneID" id="113508725"/>
<dbReference type="RefSeq" id="XP_026747610.1">
    <property type="nucleotide sequence ID" value="XM_026891809.1"/>
</dbReference>
<dbReference type="GO" id="GO:0005576">
    <property type="term" value="C:extracellular region"/>
    <property type="evidence" value="ECO:0007669"/>
    <property type="project" value="UniProtKB-SubCell"/>
</dbReference>
<keyword evidence="4" id="KW-0732">Signal</keyword>
<dbReference type="InParanoid" id="A0A7E5X313"/>
<proteinExistence type="inferred from homology"/>
<dbReference type="FunFam" id="2.120.10.30:FF:000045">
    <property type="entry name" value="Blast:Protein yellow"/>
    <property type="match status" value="2"/>
</dbReference>
<evidence type="ECO:0000313" key="6">
    <source>
        <dbReference type="RefSeq" id="XP_026747610.1"/>
    </source>
</evidence>
<keyword evidence="5" id="KW-1185">Reference proteome</keyword>
<reference evidence="6" key="1">
    <citation type="submission" date="2025-08" db="UniProtKB">
        <authorList>
            <consortium name="RefSeq"/>
        </authorList>
    </citation>
    <scope>IDENTIFICATION</scope>
</reference>
<name>A0A7E5X313_TRINI</name>
<gene>
    <name evidence="6" type="primary">LOC113508725</name>
</gene>
<evidence type="ECO:0000256" key="4">
    <source>
        <dbReference type="ARBA" id="ARBA00022729"/>
    </source>
</evidence>
<dbReference type="PRINTS" id="PR01366">
    <property type="entry name" value="ROYALJELLY"/>
</dbReference>
<keyword evidence="3" id="KW-0964">Secreted</keyword>
<dbReference type="KEGG" id="tnl:113508725"/>
<dbReference type="PANTHER" id="PTHR10009">
    <property type="entry name" value="PROTEIN YELLOW-RELATED"/>
    <property type="match status" value="1"/>
</dbReference>
<sequence>MAVSHQWFVQWSAPPVLFADITSQYNDVNGRWKNDVPKWSDTLEVPEQIVHRQNDSTNRDNMIDDNNYGLKTEKNNDRAHAAGITLWLTMLGVMRAQSVPADNDTPPFSTLYKWKHVDYEFPSPRHRRHALSTGKYVPANVLPLGLEVWGDRVWVTVPAWRRGVPATLATLPREGGIASPQLRPYPDWSFHTAFGDAKNCTGLTSVFRVNIDPCGRLWVLDSGQIDSQDNPKQLCPPSIVVFDIYTDKLIARYPIPQQYVLQDSLFANIIVDTRTPDCSDLHVYIADTWRFGLLVFRLSDVRFWRFTHPLFFPDPLASNFTLHGLNFQWTDGIFGLALTPPDLFEDRLLFFHPMSSNREFYVSTSILREPSRVSNSSSEFNLVGESRGIHGQSSASAIDRRGIMFYGLVTRDSIGCWDTKKPYRKKTIEVVAMNAETLVFPNDIKVDQEERQSLWVISNRLPMFQAGPLDPDDYNFRIMYADTSEAVRGTVCDPDLELPPNKDIIHRGWLPVLLCVILASIATASHGYIQIASKSPIGTLYRWKQIDYEFATPEARELAINNGQFIQANVIPLGIERWKDRVFVSTPAWKKGVPATLSSLPIGAPSESPRLEPYPNWDWHNAVNCTGFTSVFRMSIDHCGVMWILDSGQVEAFETPRQICPPTLIAINLNTDTVVARYPIPSEFVLQNSLITNLVVDSRDVRCRDLHVYIADAWRFGLIVFREEDAAFWRFSHYSFYPEPLLSNYTLHGLNYQWSDGLFGMSLGKYQQGDRPLYYHSMSSSLEFVVPTSVIRDPARVSNAVGEFKLLGDSRGADGQVSAAAVDRNGVMFFNLISRDSIGCWDTRKPYSNRNLIIVAQNNQTMIFPNDLRMDHEVPQMAWIITNKLPMYQFNLIDPNEYNYRILYLDPVAVVQNSICQPEIINLSDYY</sequence>
<dbReference type="SUPFAM" id="SSF101898">
    <property type="entry name" value="NHL repeat"/>
    <property type="match status" value="1"/>
</dbReference>
<evidence type="ECO:0000256" key="1">
    <source>
        <dbReference type="ARBA" id="ARBA00004613"/>
    </source>
</evidence>
<comment type="subcellular location">
    <subcellularLocation>
        <location evidence="1">Secreted</location>
    </subcellularLocation>
</comment>
<evidence type="ECO:0000313" key="5">
    <source>
        <dbReference type="Proteomes" id="UP000322000"/>
    </source>
</evidence>
<dbReference type="Proteomes" id="UP000322000">
    <property type="component" value="Chromosome 3"/>
</dbReference>
<accession>A0A7E5X313</accession>
<evidence type="ECO:0000256" key="2">
    <source>
        <dbReference type="ARBA" id="ARBA00009127"/>
    </source>
</evidence>